<comment type="caution">
    <text evidence="4">The sequence shown here is derived from an EMBL/GenBank/DDBJ whole genome shotgun (WGS) entry which is preliminary data.</text>
</comment>
<dbReference type="InterPro" id="IPR052913">
    <property type="entry name" value="Glycopeptide_resist_protein"/>
</dbReference>
<dbReference type="Pfam" id="PF04294">
    <property type="entry name" value="VanW"/>
    <property type="match status" value="1"/>
</dbReference>
<dbReference type="PROSITE" id="PS51109">
    <property type="entry name" value="G5"/>
    <property type="match status" value="1"/>
</dbReference>
<dbReference type="InterPro" id="IPR011098">
    <property type="entry name" value="G5_dom"/>
</dbReference>
<dbReference type="Proteomes" id="UP001478862">
    <property type="component" value="Unassembled WGS sequence"/>
</dbReference>
<feature type="compositionally biased region" description="Acidic residues" evidence="2">
    <location>
        <begin position="393"/>
        <end position="405"/>
    </location>
</feature>
<dbReference type="Gene3D" id="2.20.230.10">
    <property type="entry name" value="Resuscitation-promoting factor rpfb"/>
    <property type="match status" value="1"/>
</dbReference>
<dbReference type="Pfam" id="PF07501">
    <property type="entry name" value="G5"/>
    <property type="match status" value="1"/>
</dbReference>
<dbReference type="PANTHER" id="PTHR35788:SF1">
    <property type="entry name" value="EXPORTED PROTEIN"/>
    <property type="match status" value="1"/>
</dbReference>
<proteinExistence type="predicted"/>
<reference evidence="4 5" key="1">
    <citation type="submission" date="2024-06" db="EMBL/GenBank/DDBJ databases">
        <title>Lysinibacillus zambalefons sp. nov., a Novel Firmicute Isolated from the Poon Bato Zambales Hyperalkaline Spring.</title>
        <authorList>
            <person name="Aja J.A."/>
            <person name="Lazaro J.E.H."/>
            <person name="Llorin L.D."/>
            <person name="Lim K.R."/>
            <person name="Teodosio J."/>
            <person name="Dalisay D.S."/>
        </authorList>
    </citation>
    <scope>NUCLEOTIDE SEQUENCE [LARGE SCALE GENOMIC DNA]</scope>
    <source>
        <strain evidence="4 5">M3</strain>
    </source>
</reference>
<evidence type="ECO:0000313" key="5">
    <source>
        <dbReference type="Proteomes" id="UP001478862"/>
    </source>
</evidence>
<dbReference type="PANTHER" id="PTHR35788">
    <property type="entry name" value="EXPORTED PROTEIN-RELATED"/>
    <property type="match status" value="1"/>
</dbReference>
<dbReference type="SMART" id="SM01208">
    <property type="entry name" value="G5"/>
    <property type="match status" value="1"/>
</dbReference>
<feature type="region of interest" description="Disordered" evidence="2">
    <location>
        <begin position="373"/>
        <end position="458"/>
    </location>
</feature>
<sequence>MKLYLKLGAMVAVLIILLTVWVPNMIVDSALAKGVESTIGGISVKDLEGGDIENALQEAINIWRDAPVSVEGANITISLDPKLFVFDVDSSIAEYHSLTDKSWFAFWKQEQAVHIPLHVEVDDQVKKQLESTGVWEVDATLNAIITQISYLKSHKINATVSDTQLIEADRLALSIEKIPANAIGVDKLTNMLNDSIILPEVPFSYLTTIEEKYDEANSEAINFVASMLYHAALQTEYEISERHSQEERPNYLQQGLDARVNRALDKDLQFVNRSDQSNKLKLTVEGDSLKVELLAQKKEKEITVRVSKDKIIQPRVIIRYSKDLPVGSEKVIQKGQEGVRVEVYRSILENGNSTEELVSRDYYPPVNKIIVKSSRQPAVPENSSEKVGTSDSSDPDLNMDLDGDGLPDIQSENETSSNKAVKTNKDTSTDTNTSKNPNDPEIVYGYYDKGGNFVQTSP</sequence>
<dbReference type="RefSeq" id="WP_349659654.1">
    <property type="nucleotide sequence ID" value="NZ_JBEGDG010000006.1"/>
</dbReference>
<protein>
    <submittedName>
        <fullName evidence="4">G5 domain-containing protein</fullName>
    </submittedName>
</protein>
<dbReference type="InterPro" id="IPR007391">
    <property type="entry name" value="Vancomycin_resist_VanW"/>
</dbReference>
<feature type="compositionally biased region" description="Polar residues" evidence="2">
    <location>
        <begin position="373"/>
        <end position="392"/>
    </location>
</feature>
<name>A0ABV1MTS8_9BACI</name>
<evidence type="ECO:0000256" key="2">
    <source>
        <dbReference type="SAM" id="MobiDB-lite"/>
    </source>
</evidence>
<evidence type="ECO:0000256" key="1">
    <source>
        <dbReference type="ARBA" id="ARBA00022729"/>
    </source>
</evidence>
<dbReference type="EMBL" id="JBEGDG010000006">
    <property type="protein sequence ID" value="MEQ6355019.1"/>
    <property type="molecule type" value="Genomic_DNA"/>
</dbReference>
<feature type="compositionally biased region" description="Polar residues" evidence="2">
    <location>
        <begin position="410"/>
        <end position="421"/>
    </location>
</feature>
<evidence type="ECO:0000259" key="3">
    <source>
        <dbReference type="PROSITE" id="PS51109"/>
    </source>
</evidence>
<gene>
    <name evidence="4" type="ORF">ABNX05_10365</name>
</gene>
<accession>A0ABV1MTS8</accession>
<feature type="compositionally biased region" description="Low complexity" evidence="2">
    <location>
        <begin position="429"/>
        <end position="440"/>
    </location>
</feature>
<organism evidence="4 5">
    <name type="scientific">Lysinibacillus zambalensis</name>
    <dbReference type="NCBI Taxonomy" id="3160866"/>
    <lineage>
        <taxon>Bacteria</taxon>
        <taxon>Bacillati</taxon>
        <taxon>Bacillota</taxon>
        <taxon>Bacilli</taxon>
        <taxon>Bacillales</taxon>
        <taxon>Bacillaceae</taxon>
        <taxon>Lysinibacillus</taxon>
    </lineage>
</organism>
<keyword evidence="5" id="KW-1185">Reference proteome</keyword>
<feature type="domain" description="G5" evidence="3">
    <location>
        <begin position="297"/>
        <end position="376"/>
    </location>
</feature>
<evidence type="ECO:0000313" key="4">
    <source>
        <dbReference type="EMBL" id="MEQ6355019.1"/>
    </source>
</evidence>
<keyword evidence="1" id="KW-0732">Signal</keyword>